<keyword evidence="8 10" id="KW-0472">Membrane</keyword>
<accession>A0ABV1GHU8</accession>
<keyword evidence="4" id="KW-0813">Transport</keyword>
<keyword evidence="12" id="KW-1185">Reference proteome</keyword>
<evidence type="ECO:0000256" key="2">
    <source>
        <dbReference type="ARBA" id="ARBA00008417"/>
    </source>
</evidence>
<protein>
    <recommendedName>
        <fullName evidence="3">Multidrug export protein MepA</fullName>
    </recommendedName>
</protein>
<evidence type="ECO:0000313" key="11">
    <source>
        <dbReference type="EMBL" id="MEQ2521222.1"/>
    </source>
</evidence>
<reference evidence="11 12" key="1">
    <citation type="submission" date="2024-03" db="EMBL/GenBank/DDBJ databases">
        <title>Human intestinal bacterial collection.</title>
        <authorList>
            <person name="Pauvert C."/>
            <person name="Hitch T.C.A."/>
            <person name="Clavel T."/>
        </authorList>
    </citation>
    <scope>NUCLEOTIDE SEQUENCE [LARGE SCALE GENOMIC DNA]</scope>
    <source>
        <strain evidence="11 12">CLA-JM-H11</strain>
    </source>
</reference>
<evidence type="ECO:0000256" key="6">
    <source>
        <dbReference type="ARBA" id="ARBA00022692"/>
    </source>
</evidence>
<dbReference type="EMBL" id="JBBMFA010000104">
    <property type="protein sequence ID" value="MEQ2521222.1"/>
    <property type="molecule type" value="Genomic_DNA"/>
</dbReference>
<dbReference type="InterPro" id="IPR051327">
    <property type="entry name" value="MATE_MepA_subfamily"/>
</dbReference>
<feature type="transmembrane region" description="Helical" evidence="10">
    <location>
        <begin position="399"/>
        <end position="420"/>
    </location>
</feature>
<dbReference type="CDD" id="cd13143">
    <property type="entry name" value="MATE_MepA_like"/>
    <property type="match status" value="1"/>
</dbReference>
<evidence type="ECO:0000256" key="4">
    <source>
        <dbReference type="ARBA" id="ARBA00022448"/>
    </source>
</evidence>
<comment type="subcellular location">
    <subcellularLocation>
        <location evidence="1">Cell membrane</location>
        <topology evidence="1">Multi-pass membrane protein</topology>
    </subcellularLocation>
</comment>
<comment type="caution">
    <text evidence="11">The sequence shown here is derived from an EMBL/GenBank/DDBJ whole genome shotgun (WGS) entry which is preliminary data.</text>
</comment>
<keyword evidence="7 10" id="KW-1133">Transmembrane helix</keyword>
<organism evidence="11 12">
    <name type="scientific">Ruthenibacterium intestinale</name>
    <dbReference type="NCBI Taxonomy" id="3133163"/>
    <lineage>
        <taxon>Bacteria</taxon>
        <taxon>Bacillati</taxon>
        <taxon>Bacillota</taxon>
        <taxon>Clostridia</taxon>
        <taxon>Eubacteriales</taxon>
        <taxon>Oscillospiraceae</taxon>
        <taxon>Ruthenibacterium</taxon>
    </lineage>
</organism>
<proteinExistence type="inferred from homology"/>
<keyword evidence="6 10" id="KW-0812">Transmembrane</keyword>
<evidence type="ECO:0000256" key="1">
    <source>
        <dbReference type="ARBA" id="ARBA00004651"/>
    </source>
</evidence>
<feature type="transmembrane region" description="Helical" evidence="10">
    <location>
        <begin position="165"/>
        <end position="188"/>
    </location>
</feature>
<dbReference type="InterPro" id="IPR002528">
    <property type="entry name" value="MATE_fam"/>
</dbReference>
<feature type="transmembrane region" description="Helical" evidence="10">
    <location>
        <begin position="273"/>
        <end position="294"/>
    </location>
</feature>
<evidence type="ECO:0000313" key="12">
    <source>
        <dbReference type="Proteomes" id="UP001477672"/>
    </source>
</evidence>
<feature type="transmembrane region" description="Helical" evidence="10">
    <location>
        <begin position="236"/>
        <end position="261"/>
    </location>
</feature>
<feature type="transmembrane region" description="Helical" evidence="10">
    <location>
        <begin position="133"/>
        <end position="153"/>
    </location>
</feature>
<dbReference type="Proteomes" id="UP001477672">
    <property type="component" value="Unassembled WGS sequence"/>
</dbReference>
<evidence type="ECO:0000256" key="7">
    <source>
        <dbReference type="ARBA" id="ARBA00022989"/>
    </source>
</evidence>
<keyword evidence="5" id="KW-1003">Cell membrane</keyword>
<comment type="similarity">
    <text evidence="2">Belongs to the multi antimicrobial extrusion (MATE) (TC 2.A.66.1) family. MepA subfamily.</text>
</comment>
<dbReference type="Pfam" id="PF01554">
    <property type="entry name" value="MatE"/>
    <property type="match status" value="2"/>
</dbReference>
<feature type="transmembrane region" description="Helical" evidence="10">
    <location>
        <begin position="321"/>
        <end position="340"/>
    </location>
</feature>
<feature type="transmembrane region" description="Helical" evidence="10">
    <location>
        <begin position="194"/>
        <end position="215"/>
    </location>
</feature>
<dbReference type="PANTHER" id="PTHR43823">
    <property type="entry name" value="SPORULATION PROTEIN YKVU"/>
    <property type="match status" value="1"/>
</dbReference>
<sequence>MENDLGRDDIGRLVWRIAIPSMLAQFVSVLYSIVDRIYIGNIPKVGDIALAGVGVCGPVVTLVGSVAFLVGIGGSPLMSISMGEKNMRYAERILANCFLMLCVLSAVLVAVIFPFRGQMLMMFGASQTTYPYAIAYFTTYLLGTPFALLSTGMNQFIICQGFAKIGMISVMLGAVLNIALDPLFIFGLNMGVQGGALATVLSQLGSCIFVLAFLFSKRVPVRIRFGGYRFSIMRQVLKVGFTPFIIIAIDNVMIIAMNAVLQHYGGAEQGDMLVTTATIVQSFMLVVTMPLGGISGGTQTILGFNYGACNTQRVRQAVRRIAWMCVGYTGVLFVLARLAGPLFVRLFTQDPSLAELSYRSIKICTLAILPLGLQYELVDSLTAIGQVRLSLPLSFFRKLVYFAALFILPLFLAPQYIFFAEPISDLISPAVSLFVFRRNIGLILRRREEMVRSGP</sequence>
<feature type="transmembrane region" description="Helical" evidence="10">
    <location>
        <begin position="93"/>
        <end position="113"/>
    </location>
</feature>
<dbReference type="PIRSF" id="PIRSF006603">
    <property type="entry name" value="DinF"/>
    <property type="match status" value="1"/>
</dbReference>
<evidence type="ECO:0000256" key="8">
    <source>
        <dbReference type="ARBA" id="ARBA00023136"/>
    </source>
</evidence>
<dbReference type="NCBIfam" id="TIGR00797">
    <property type="entry name" value="matE"/>
    <property type="match status" value="1"/>
</dbReference>
<dbReference type="InterPro" id="IPR048279">
    <property type="entry name" value="MdtK-like"/>
</dbReference>
<dbReference type="RefSeq" id="WP_349216782.1">
    <property type="nucleotide sequence ID" value="NZ_JBBMFA010000104.1"/>
</dbReference>
<evidence type="ECO:0000256" key="5">
    <source>
        <dbReference type="ARBA" id="ARBA00022475"/>
    </source>
</evidence>
<evidence type="ECO:0000256" key="9">
    <source>
        <dbReference type="ARBA" id="ARBA00023251"/>
    </source>
</evidence>
<feature type="transmembrane region" description="Helical" evidence="10">
    <location>
        <begin position="13"/>
        <end position="33"/>
    </location>
</feature>
<feature type="transmembrane region" description="Helical" evidence="10">
    <location>
        <begin position="48"/>
        <end position="72"/>
    </location>
</feature>
<dbReference type="PANTHER" id="PTHR43823:SF3">
    <property type="entry name" value="MULTIDRUG EXPORT PROTEIN MEPA"/>
    <property type="match status" value="1"/>
</dbReference>
<evidence type="ECO:0000256" key="3">
    <source>
        <dbReference type="ARBA" id="ARBA00022106"/>
    </source>
</evidence>
<keyword evidence="9" id="KW-0046">Antibiotic resistance</keyword>
<dbReference type="InterPro" id="IPR045070">
    <property type="entry name" value="MATE_MepA-like"/>
</dbReference>
<name>A0ABV1GHU8_9FIRM</name>
<evidence type="ECO:0000256" key="10">
    <source>
        <dbReference type="SAM" id="Phobius"/>
    </source>
</evidence>
<gene>
    <name evidence="11" type="ORF">WMO24_12395</name>
</gene>